<organism evidence="3 4">
    <name type="scientific">Cercospora berteroae</name>
    <dbReference type="NCBI Taxonomy" id="357750"/>
    <lineage>
        <taxon>Eukaryota</taxon>
        <taxon>Fungi</taxon>
        <taxon>Dikarya</taxon>
        <taxon>Ascomycota</taxon>
        <taxon>Pezizomycotina</taxon>
        <taxon>Dothideomycetes</taxon>
        <taxon>Dothideomycetidae</taxon>
        <taxon>Mycosphaerellales</taxon>
        <taxon>Mycosphaerellaceae</taxon>
        <taxon>Cercospora</taxon>
    </lineage>
</organism>
<evidence type="ECO:0000313" key="3">
    <source>
        <dbReference type="EMBL" id="PPJ57851.1"/>
    </source>
</evidence>
<comment type="caution">
    <text evidence="3">The sequence shown here is derived from an EMBL/GenBank/DDBJ whole genome shotgun (WGS) entry which is preliminary data.</text>
</comment>
<feature type="signal peptide" evidence="2">
    <location>
        <begin position="1"/>
        <end position="20"/>
    </location>
</feature>
<protein>
    <submittedName>
        <fullName evidence="3">Uncharacterized protein</fullName>
    </submittedName>
</protein>
<sequence>MQFKLVAATVASLALSGVLAVPTENIAAREINAQNAEMSQLVTQAKQAADAEKEIFDIFGADLKQAWETNFSPEKLSTAKIPTAKDFENLKAQAKAAQQQGTTQNTNNQGTTQNTDNKDPNSIQQRDAEANAQCWPNCGNSWLDWWDFLPGSQNFYPFDLYPSYWDYNYVNYATCWGAYPFGGNWGRYYANGGINIGAGINVGLGGGLGVGVGLGIHL</sequence>
<dbReference type="EMBL" id="PNEN01000488">
    <property type="protein sequence ID" value="PPJ57851.1"/>
    <property type="molecule type" value="Genomic_DNA"/>
</dbReference>
<name>A0A2S6CDN5_9PEZI</name>
<reference evidence="4" key="1">
    <citation type="journal article" date="2017" name="bioRxiv">
        <title>Conservation of a gene cluster reveals novel cercosporin biosynthetic mechanisms and extends production to the genus Colletotrichum.</title>
        <authorList>
            <person name="de Jonge R."/>
            <person name="Ebert M.K."/>
            <person name="Huitt-Roehl C.R."/>
            <person name="Pal P."/>
            <person name="Suttle J.C."/>
            <person name="Spanner R.E."/>
            <person name="Neubauer J.D."/>
            <person name="Jurick W.M.II."/>
            <person name="Stott K.A."/>
            <person name="Secor G.A."/>
            <person name="Thomma B.P.H.J."/>
            <person name="Van de Peer Y."/>
            <person name="Townsend C.A."/>
            <person name="Bolton M.D."/>
        </authorList>
    </citation>
    <scope>NUCLEOTIDE SEQUENCE [LARGE SCALE GENOMIC DNA]</scope>
    <source>
        <strain evidence="4">CBS538.71</strain>
    </source>
</reference>
<dbReference type="AlphaFoldDB" id="A0A2S6CDN5"/>
<evidence type="ECO:0000313" key="4">
    <source>
        <dbReference type="Proteomes" id="UP000237631"/>
    </source>
</evidence>
<feature type="compositionally biased region" description="Low complexity" evidence="1">
    <location>
        <begin position="91"/>
        <end position="115"/>
    </location>
</feature>
<evidence type="ECO:0000256" key="1">
    <source>
        <dbReference type="SAM" id="MobiDB-lite"/>
    </source>
</evidence>
<feature type="region of interest" description="Disordered" evidence="1">
    <location>
        <begin position="91"/>
        <end position="129"/>
    </location>
</feature>
<accession>A0A2S6CDN5</accession>
<keyword evidence="4" id="KW-1185">Reference proteome</keyword>
<proteinExistence type="predicted"/>
<dbReference type="Proteomes" id="UP000237631">
    <property type="component" value="Unassembled WGS sequence"/>
</dbReference>
<keyword evidence="2" id="KW-0732">Signal</keyword>
<evidence type="ECO:0000256" key="2">
    <source>
        <dbReference type="SAM" id="SignalP"/>
    </source>
</evidence>
<gene>
    <name evidence="3" type="ORF">CBER1_00077</name>
</gene>
<dbReference type="OrthoDB" id="3649910at2759"/>
<feature type="chain" id="PRO_5015423397" evidence="2">
    <location>
        <begin position="21"/>
        <end position="218"/>
    </location>
</feature>